<keyword evidence="8 20" id="KW-0347">Helicase</keyword>
<dbReference type="InterPro" id="IPR001650">
    <property type="entry name" value="Helicase_C-like"/>
</dbReference>
<evidence type="ECO:0000259" key="18">
    <source>
        <dbReference type="PROSITE" id="PS51192"/>
    </source>
</evidence>
<evidence type="ECO:0000256" key="16">
    <source>
        <dbReference type="NCBIfam" id="TIGR01389"/>
    </source>
</evidence>
<evidence type="ECO:0000259" key="17">
    <source>
        <dbReference type="PROSITE" id="PS50967"/>
    </source>
</evidence>
<name>K4KVP1_SIMAS</name>
<evidence type="ECO:0000256" key="3">
    <source>
        <dbReference type="ARBA" id="ARBA00005446"/>
    </source>
</evidence>
<organism evidence="20 21">
    <name type="scientific">Simiduia agarivorans (strain DSM 21679 / JCM 13881 / BCRC 17597 / SA1)</name>
    <dbReference type="NCBI Taxonomy" id="1117647"/>
    <lineage>
        <taxon>Bacteria</taxon>
        <taxon>Pseudomonadati</taxon>
        <taxon>Pseudomonadota</taxon>
        <taxon>Gammaproteobacteria</taxon>
        <taxon>Cellvibrionales</taxon>
        <taxon>Cellvibrionaceae</taxon>
        <taxon>Simiduia</taxon>
    </lineage>
</organism>
<keyword evidence="14" id="KW-0413">Isomerase</keyword>
<keyword evidence="11" id="KW-0238">DNA-binding</keyword>
<dbReference type="Pfam" id="PF09382">
    <property type="entry name" value="RQC"/>
    <property type="match status" value="1"/>
</dbReference>
<keyword evidence="13" id="KW-0234">DNA repair</keyword>
<dbReference type="InterPro" id="IPR004589">
    <property type="entry name" value="DNA_helicase_ATP-dep_RecQ"/>
</dbReference>
<dbReference type="OrthoDB" id="9760034at2"/>
<dbReference type="Proteomes" id="UP000000466">
    <property type="component" value="Chromosome"/>
</dbReference>
<dbReference type="GO" id="GO:0003677">
    <property type="term" value="F:DNA binding"/>
    <property type="evidence" value="ECO:0007669"/>
    <property type="project" value="UniProtKB-KW"/>
</dbReference>
<dbReference type="Gene3D" id="1.10.10.10">
    <property type="entry name" value="Winged helix-like DNA-binding domain superfamily/Winged helix DNA-binding domain"/>
    <property type="match status" value="1"/>
</dbReference>
<dbReference type="InterPro" id="IPR044876">
    <property type="entry name" value="HRDC_dom_sf"/>
</dbReference>
<dbReference type="PANTHER" id="PTHR13710:SF105">
    <property type="entry name" value="ATP-DEPENDENT DNA HELICASE Q1"/>
    <property type="match status" value="1"/>
</dbReference>
<dbReference type="GO" id="GO:0043590">
    <property type="term" value="C:bacterial nucleoid"/>
    <property type="evidence" value="ECO:0007669"/>
    <property type="project" value="TreeGrafter"/>
</dbReference>
<dbReference type="InterPro" id="IPR036388">
    <property type="entry name" value="WH-like_DNA-bd_sf"/>
</dbReference>
<dbReference type="GO" id="GO:0016787">
    <property type="term" value="F:hydrolase activity"/>
    <property type="evidence" value="ECO:0007669"/>
    <property type="project" value="UniProtKB-KW"/>
</dbReference>
<evidence type="ECO:0000313" key="21">
    <source>
        <dbReference type="Proteomes" id="UP000000466"/>
    </source>
</evidence>
<comment type="cofactor">
    <cofactor evidence="1">
        <name>Mg(2+)</name>
        <dbReference type="ChEBI" id="CHEBI:18420"/>
    </cofactor>
</comment>
<gene>
    <name evidence="20" type="ordered locus">M5M_04015</name>
</gene>
<dbReference type="InterPro" id="IPR002121">
    <property type="entry name" value="HRDC_dom"/>
</dbReference>
<keyword evidence="9" id="KW-0862">Zinc</keyword>
<feature type="domain" description="Helicase C-terminal" evidence="19">
    <location>
        <begin position="215"/>
        <end position="363"/>
    </location>
</feature>
<dbReference type="GO" id="GO:0009432">
    <property type="term" value="P:SOS response"/>
    <property type="evidence" value="ECO:0007669"/>
    <property type="project" value="UniProtKB-UniRule"/>
</dbReference>
<dbReference type="KEGG" id="saga:M5M_04015"/>
<sequence>MSHEPLHILQHTFGYSAFRPPQDEIIDTVTHGGDALVIMPTGGGKSLCYQIPSLARAGCGVVISPLIALMQDQVDALAQLGVSAGYLNSTLSPTEQASIEQALVAGELDLLYIAPERLNQARTINLLHQARLALFAIDEAHCVSQWGHDFRADYLQLGLLAEEFPDVPRIALTATADARTQQEIIHRLHLEQARAFIVGFDRPNIQYRITPKNNPKKQLVQFLRNEHPEDSGIVYCLSRKKTEEIASHLQSEGFNALPYHAGLPAEVRASNQARFLREDQIIMVATVAFGMGIDKPDVRFVAHLDLPKSLEAYYQETGRAGRDGNPATAWMTYGYQDVILLSQMMAQSDGSLEHKIAERQKLDAMLGLCEVTSCRRQVLLNYFGERDHAPCGNCDTCLTPVDTWDGTEAARKALSTVYRSGQRFGVSHLVDILLGKSNDKIIQFDHQQLSTYGIGAELDANQWRSVFRQLVARGYLAVDTAGFGGLKLDEKCRALLKGEETIELRRDVKDIKQRKSSRTQQLAAADERLWNALRATRKRLAEEHGVPPYVVFHDATLMEMVRYHPTSEQAMLAISGVGESKLAKFGQAFLDTLCEFDAPDDDSSDTLDGTLTLLRLHMTPAQIAAQRGLTENTIYNHMAELIQSGQISLREALDINDADLARMQDEILAYDGGDEGFRFKPVYEALDGAFDYGTLKCVRAAILTG</sequence>
<evidence type="ECO:0000256" key="11">
    <source>
        <dbReference type="ARBA" id="ARBA00023125"/>
    </source>
</evidence>
<keyword evidence="6" id="KW-0227">DNA damage</keyword>
<dbReference type="InterPro" id="IPR018982">
    <property type="entry name" value="RQC_domain"/>
</dbReference>
<dbReference type="SMART" id="SM00487">
    <property type="entry name" value="DEXDc"/>
    <property type="match status" value="1"/>
</dbReference>
<dbReference type="GO" id="GO:0005524">
    <property type="term" value="F:ATP binding"/>
    <property type="evidence" value="ECO:0007669"/>
    <property type="project" value="UniProtKB-KW"/>
</dbReference>
<dbReference type="GO" id="GO:0009378">
    <property type="term" value="F:four-way junction helicase activity"/>
    <property type="evidence" value="ECO:0007669"/>
    <property type="project" value="TreeGrafter"/>
</dbReference>
<dbReference type="GO" id="GO:0005737">
    <property type="term" value="C:cytoplasm"/>
    <property type="evidence" value="ECO:0007669"/>
    <property type="project" value="TreeGrafter"/>
</dbReference>
<dbReference type="InterPro" id="IPR010997">
    <property type="entry name" value="HRDC-like_sf"/>
</dbReference>
<dbReference type="SUPFAM" id="SSF47819">
    <property type="entry name" value="HRDC-like"/>
    <property type="match status" value="1"/>
</dbReference>
<evidence type="ECO:0000256" key="7">
    <source>
        <dbReference type="ARBA" id="ARBA00022801"/>
    </source>
</evidence>
<dbReference type="Pfam" id="PF14493">
    <property type="entry name" value="HTH_40"/>
    <property type="match status" value="1"/>
</dbReference>
<evidence type="ECO:0000313" key="20">
    <source>
        <dbReference type="EMBL" id="AFU98012.1"/>
    </source>
</evidence>
<feature type="domain" description="HRDC" evidence="17">
    <location>
        <begin position="523"/>
        <end position="603"/>
    </location>
</feature>
<dbReference type="Pfam" id="PF00271">
    <property type="entry name" value="Helicase_C"/>
    <property type="match status" value="1"/>
</dbReference>
<keyword evidence="4" id="KW-0479">Metal-binding</keyword>
<dbReference type="FunFam" id="3.40.50.300:FF:000296">
    <property type="entry name" value="ATP-dependent DNA helicase RecQ"/>
    <property type="match status" value="1"/>
</dbReference>
<dbReference type="PROSITE" id="PS51194">
    <property type="entry name" value="HELICASE_CTER"/>
    <property type="match status" value="1"/>
</dbReference>
<dbReference type="FunFam" id="1.10.150.80:FF:000002">
    <property type="entry name" value="ATP-dependent DNA helicase RecQ"/>
    <property type="match status" value="1"/>
</dbReference>
<dbReference type="FunFam" id="1.10.10.10:FF:000175">
    <property type="entry name" value="ATP-dependent DNA helicase RecQ"/>
    <property type="match status" value="1"/>
</dbReference>
<evidence type="ECO:0000256" key="5">
    <source>
        <dbReference type="ARBA" id="ARBA00022741"/>
    </source>
</evidence>
<evidence type="ECO:0000256" key="13">
    <source>
        <dbReference type="ARBA" id="ARBA00023204"/>
    </source>
</evidence>
<dbReference type="PANTHER" id="PTHR13710">
    <property type="entry name" value="DNA HELICASE RECQ FAMILY MEMBER"/>
    <property type="match status" value="1"/>
</dbReference>
<dbReference type="GO" id="GO:0046872">
    <property type="term" value="F:metal ion binding"/>
    <property type="evidence" value="ECO:0007669"/>
    <property type="project" value="UniProtKB-KW"/>
</dbReference>
<keyword evidence="7" id="KW-0378">Hydrolase</keyword>
<dbReference type="NCBIfam" id="TIGR01389">
    <property type="entry name" value="recQ"/>
    <property type="match status" value="1"/>
</dbReference>
<protein>
    <recommendedName>
        <fullName evidence="16">DNA helicase RecQ</fullName>
        <ecNumber evidence="16">5.6.2.4</ecNumber>
    </recommendedName>
</protein>
<feature type="domain" description="Helicase ATP-binding" evidence="18">
    <location>
        <begin position="26"/>
        <end position="194"/>
    </location>
</feature>
<evidence type="ECO:0000256" key="10">
    <source>
        <dbReference type="ARBA" id="ARBA00022840"/>
    </source>
</evidence>
<dbReference type="GO" id="GO:0030894">
    <property type="term" value="C:replisome"/>
    <property type="evidence" value="ECO:0007669"/>
    <property type="project" value="TreeGrafter"/>
</dbReference>
<dbReference type="EMBL" id="CP003746">
    <property type="protein sequence ID" value="AFU98012.1"/>
    <property type="molecule type" value="Genomic_DNA"/>
</dbReference>
<dbReference type="SMART" id="SM00341">
    <property type="entry name" value="HRDC"/>
    <property type="match status" value="1"/>
</dbReference>
<dbReference type="InterPro" id="IPR032284">
    <property type="entry name" value="RecQ_Zn-bd"/>
</dbReference>
<dbReference type="FunFam" id="3.40.50.300:FF:000156">
    <property type="entry name" value="ATP-dependent DNA helicase recQ"/>
    <property type="match status" value="1"/>
</dbReference>
<dbReference type="PROSITE" id="PS50967">
    <property type="entry name" value="HRDC"/>
    <property type="match status" value="1"/>
</dbReference>
<dbReference type="GO" id="GO:0006260">
    <property type="term" value="P:DNA replication"/>
    <property type="evidence" value="ECO:0007669"/>
    <property type="project" value="InterPro"/>
</dbReference>
<evidence type="ECO:0000256" key="6">
    <source>
        <dbReference type="ARBA" id="ARBA00022763"/>
    </source>
</evidence>
<keyword evidence="5" id="KW-0547">Nucleotide-binding</keyword>
<keyword evidence="10" id="KW-0067">ATP-binding</keyword>
<dbReference type="EC" id="5.6.2.4" evidence="16"/>
<evidence type="ECO:0000256" key="9">
    <source>
        <dbReference type="ARBA" id="ARBA00022833"/>
    </source>
</evidence>
<evidence type="ECO:0000259" key="19">
    <source>
        <dbReference type="PROSITE" id="PS51194"/>
    </source>
</evidence>
<dbReference type="Pfam" id="PF16124">
    <property type="entry name" value="RecQ_Zn_bind"/>
    <property type="match status" value="1"/>
</dbReference>
<dbReference type="InterPro" id="IPR011545">
    <property type="entry name" value="DEAD/DEAH_box_helicase_dom"/>
</dbReference>
<dbReference type="PROSITE" id="PS51192">
    <property type="entry name" value="HELICASE_ATP_BIND_1"/>
    <property type="match status" value="1"/>
</dbReference>
<dbReference type="GO" id="GO:0043138">
    <property type="term" value="F:3'-5' DNA helicase activity"/>
    <property type="evidence" value="ECO:0007669"/>
    <property type="project" value="UniProtKB-EC"/>
</dbReference>
<dbReference type="GO" id="GO:0006281">
    <property type="term" value="P:DNA repair"/>
    <property type="evidence" value="ECO:0007669"/>
    <property type="project" value="UniProtKB-KW"/>
</dbReference>
<dbReference type="CDD" id="cd18794">
    <property type="entry name" value="SF2_C_RecQ"/>
    <property type="match status" value="1"/>
</dbReference>
<evidence type="ECO:0000256" key="4">
    <source>
        <dbReference type="ARBA" id="ARBA00022723"/>
    </source>
</evidence>
<dbReference type="HOGENOM" id="CLU_001103_14_3_6"/>
<reference evidence="20 21" key="1">
    <citation type="journal article" date="2013" name="Genome Announc.">
        <title>Complete genome sequence of Simiduia agarivorans SA1(T), a marine bacterium able to degrade a variety of polysaccharides.</title>
        <authorList>
            <person name="Lin S.Y."/>
            <person name="Shieh W.Y."/>
            <person name="Chen J.S."/>
            <person name="Tang S.L."/>
        </authorList>
    </citation>
    <scope>NUCLEOTIDE SEQUENCE [LARGE SCALE GENOMIC DNA]</scope>
    <source>
        <strain evidence="21">DSM 21679 / JCM 13881 / BCRC 17597 / SA1</strain>
    </source>
</reference>
<keyword evidence="21" id="KW-1185">Reference proteome</keyword>
<dbReference type="InterPro" id="IPR027417">
    <property type="entry name" value="P-loop_NTPase"/>
</dbReference>
<dbReference type="CDD" id="cd17920">
    <property type="entry name" value="DEXHc_RecQ"/>
    <property type="match status" value="1"/>
</dbReference>
<dbReference type="STRING" id="1117647.M5M_04015"/>
<dbReference type="SUPFAM" id="SSF52540">
    <property type="entry name" value="P-loop containing nucleoside triphosphate hydrolases"/>
    <property type="match status" value="2"/>
</dbReference>
<dbReference type="InterPro" id="IPR014001">
    <property type="entry name" value="Helicase_ATP-bd"/>
</dbReference>
<keyword evidence="12" id="KW-0233">DNA recombination</keyword>
<comment type="catalytic activity">
    <reaction evidence="15">
        <text>Couples ATP hydrolysis with the unwinding of duplex DNA by translocating in the 3'-5' direction.</text>
        <dbReference type="EC" id="5.6.2.4"/>
    </reaction>
</comment>
<dbReference type="SMART" id="SM00956">
    <property type="entry name" value="RQC"/>
    <property type="match status" value="1"/>
</dbReference>
<dbReference type="Pfam" id="PF00570">
    <property type="entry name" value="HRDC"/>
    <property type="match status" value="1"/>
</dbReference>
<dbReference type="Gene3D" id="3.40.50.300">
    <property type="entry name" value="P-loop containing nucleotide triphosphate hydrolases"/>
    <property type="match status" value="2"/>
</dbReference>
<evidence type="ECO:0000256" key="1">
    <source>
        <dbReference type="ARBA" id="ARBA00001946"/>
    </source>
</evidence>
<evidence type="ECO:0000256" key="2">
    <source>
        <dbReference type="ARBA" id="ARBA00001947"/>
    </source>
</evidence>
<dbReference type="InterPro" id="IPR006293">
    <property type="entry name" value="DNA_helicase_ATP-dep_RecQ_bac"/>
</dbReference>
<evidence type="ECO:0000256" key="8">
    <source>
        <dbReference type="ARBA" id="ARBA00022806"/>
    </source>
</evidence>
<dbReference type="InterPro" id="IPR029491">
    <property type="entry name" value="Helicase_HTH"/>
</dbReference>
<dbReference type="GO" id="GO:0006310">
    <property type="term" value="P:DNA recombination"/>
    <property type="evidence" value="ECO:0007669"/>
    <property type="project" value="UniProtKB-UniRule"/>
</dbReference>
<evidence type="ECO:0000256" key="12">
    <source>
        <dbReference type="ARBA" id="ARBA00023172"/>
    </source>
</evidence>
<accession>K4KVP1</accession>
<proteinExistence type="inferred from homology"/>
<dbReference type="NCBIfam" id="TIGR00614">
    <property type="entry name" value="recQ_fam"/>
    <property type="match status" value="1"/>
</dbReference>
<comment type="cofactor">
    <cofactor evidence="2">
        <name>Zn(2+)</name>
        <dbReference type="ChEBI" id="CHEBI:29105"/>
    </cofactor>
</comment>
<evidence type="ECO:0000256" key="14">
    <source>
        <dbReference type="ARBA" id="ARBA00023235"/>
    </source>
</evidence>
<dbReference type="SMART" id="SM00490">
    <property type="entry name" value="HELICc"/>
    <property type="match status" value="1"/>
</dbReference>
<dbReference type="AlphaFoldDB" id="K4KVP1"/>
<evidence type="ECO:0000256" key="15">
    <source>
        <dbReference type="ARBA" id="ARBA00034617"/>
    </source>
</evidence>
<dbReference type="Pfam" id="PF00270">
    <property type="entry name" value="DEAD"/>
    <property type="match status" value="1"/>
</dbReference>
<comment type="similarity">
    <text evidence="3">Belongs to the helicase family. RecQ subfamily.</text>
</comment>
<dbReference type="Gene3D" id="1.10.150.80">
    <property type="entry name" value="HRDC domain"/>
    <property type="match status" value="1"/>
</dbReference>
<dbReference type="eggNOG" id="COG0514">
    <property type="taxonomic scope" value="Bacteria"/>
</dbReference>